<dbReference type="PANTHER" id="PTHR34301">
    <property type="entry name" value="DNA-BINDING PROTEIN-RELATED"/>
    <property type="match status" value="1"/>
</dbReference>
<comment type="caution">
    <text evidence="2">The sequence shown here is derived from an EMBL/GenBank/DDBJ whole genome shotgun (WGS) entry which is preliminary data.</text>
</comment>
<sequence length="413" mass="46767">MNKVNPFTPNSPINRGTFAGRYEEIEAIDKGLYQANNGNPTHILLVGERGIGKTSLLYVSEIFAKGELNWSGGKHNFLVVRLNLNDKIGLVDFAIILAKAIKRQIDIEHPTLTFVKKALEILSRLEVQGLSYKKEKSSISNEEEFIQDFIYSIADTIKSIRDPKSSTESKDGLVILIDEADKASKELNLGSFLKNLSENLVAENANHILFIVSGLPGMRKMLTDSHESSLRLFEEHYLGPLSKEDTKKVIKQGLDDNIEKNSKENIKINDDAQEAIYVFSEGYPHFVQQIGYSVFEENNDDVISIEDFNKSYAKALIQIGSRFYYKPFYQDITAETQRQILRIMAEKWNGWITRGEIKNKFQGKETALTNGLKALRDKAIIISKEGVKGEYRLQWASFALWIKLQGGTDEDSL</sequence>
<name>A0A520XAT7_9DELT</name>
<gene>
    <name evidence="2" type="ORF">EVJ48_07165</name>
</gene>
<evidence type="ECO:0000313" key="2">
    <source>
        <dbReference type="EMBL" id="RZV38323.1"/>
    </source>
</evidence>
<evidence type="ECO:0000313" key="3">
    <source>
        <dbReference type="Proteomes" id="UP000322454"/>
    </source>
</evidence>
<dbReference type="Pfam" id="PF13191">
    <property type="entry name" value="AAA_16"/>
    <property type="match status" value="1"/>
</dbReference>
<dbReference type="AlphaFoldDB" id="A0A520XAT7"/>
<dbReference type="Gene3D" id="3.40.50.300">
    <property type="entry name" value="P-loop containing nucleotide triphosphate hydrolases"/>
    <property type="match status" value="1"/>
</dbReference>
<feature type="domain" description="AAA+ ATPase" evidence="1">
    <location>
        <begin position="39"/>
        <end position="242"/>
    </location>
</feature>
<dbReference type="InterPro" id="IPR003593">
    <property type="entry name" value="AAA+_ATPase"/>
</dbReference>
<dbReference type="GO" id="GO:0005524">
    <property type="term" value="F:ATP binding"/>
    <property type="evidence" value="ECO:0007669"/>
    <property type="project" value="UniProtKB-KW"/>
</dbReference>
<dbReference type="Proteomes" id="UP000322454">
    <property type="component" value="Unassembled WGS sequence"/>
</dbReference>
<dbReference type="SMART" id="SM00382">
    <property type="entry name" value="AAA"/>
    <property type="match status" value="1"/>
</dbReference>
<dbReference type="InterPro" id="IPR027417">
    <property type="entry name" value="P-loop_NTPase"/>
</dbReference>
<proteinExistence type="predicted"/>
<dbReference type="EMBL" id="SHMQ01000020">
    <property type="protein sequence ID" value="RZV38323.1"/>
    <property type="molecule type" value="Genomic_DNA"/>
</dbReference>
<protein>
    <submittedName>
        <fullName evidence="2">ATP-binding protein</fullName>
    </submittedName>
</protein>
<keyword evidence="2" id="KW-0067">ATP-binding</keyword>
<dbReference type="PANTHER" id="PTHR34301:SF8">
    <property type="entry name" value="ATPASE DOMAIN-CONTAINING PROTEIN"/>
    <property type="match status" value="1"/>
</dbReference>
<dbReference type="SUPFAM" id="SSF52540">
    <property type="entry name" value="P-loop containing nucleoside triphosphate hydrolases"/>
    <property type="match status" value="1"/>
</dbReference>
<accession>A0A520XAT7</accession>
<organism evidence="2 3">
    <name type="scientific">Candidatus Acidulodesulfobacterium acidiphilum</name>
    <dbReference type="NCBI Taxonomy" id="2597224"/>
    <lineage>
        <taxon>Bacteria</taxon>
        <taxon>Deltaproteobacteria</taxon>
        <taxon>Candidatus Acidulodesulfobacterales</taxon>
        <taxon>Candidatus Acidulodesulfobacterium</taxon>
    </lineage>
</organism>
<dbReference type="InterPro" id="IPR041664">
    <property type="entry name" value="AAA_16"/>
</dbReference>
<evidence type="ECO:0000259" key="1">
    <source>
        <dbReference type="SMART" id="SM00382"/>
    </source>
</evidence>
<keyword evidence="2" id="KW-0547">Nucleotide-binding</keyword>
<reference evidence="2 3" key="1">
    <citation type="submission" date="2019-01" db="EMBL/GenBank/DDBJ databases">
        <title>Insights into ecological role of a new deltaproteobacterial order Candidatus Sinidesulfobacterales (Sva0485) by metagenomics and metatranscriptomics.</title>
        <authorList>
            <person name="Tan S."/>
            <person name="Liu J."/>
            <person name="Fang Y."/>
            <person name="Hedlund B."/>
            <person name="Lian Z.-H."/>
            <person name="Huang L.-Y."/>
            <person name="Li J.-T."/>
            <person name="Huang L.-N."/>
            <person name="Li W.-J."/>
            <person name="Jiang H.-C."/>
            <person name="Dong H.-L."/>
            <person name="Shu W.-S."/>
        </authorList>
    </citation>
    <scope>NUCLEOTIDE SEQUENCE [LARGE SCALE GENOMIC DNA]</scope>
    <source>
        <strain evidence="2">AP4</strain>
    </source>
</reference>